<name>A0ABX1SXU0_9BIFI</name>
<evidence type="ECO:0000313" key="2">
    <source>
        <dbReference type="Proteomes" id="UP000553756"/>
    </source>
</evidence>
<evidence type="ECO:0000313" key="1">
    <source>
        <dbReference type="EMBL" id="NMN02658.1"/>
    </source>
</evidence>
<comment type="caution">
    <text evidence="1">The sequence shown here is derived from an EMBL/GenBank/DDBJ whole genome shotgun (WGS) entry which is preliminary data.</text>
</comment>
<evidence type="ECO:0008006" key="3">
    <source>
        <dbReference type="Google" id="ProtNLM"/>
    </source>
</evidence>
<reference evidence="1 2" key="1">
    <citation type="submission" date="2020-02" db="EMBL/GenBank/DDBJ databases">
        <title>Characterization of phylogenetic diversity of novel bifidobacterial species isolated in Czech ZOOs.</title>
        <authorList>
            <person name="Lugli G.A."/>
            <person name="Vera N.B."/>
            <person name="Ventura M."/>
        </authorList>
    </citation>
    <scope>NUCLEOTIDE SEQUENCE [LARGE SCALE GENOMIC DNA]</scope>
    <source>
        <strain evidence="1 2">DSM 109963</strain>
    </source>
</reference>
<dbReference type="Proteomes" id="UP000553756">
    <property type="component" value="Unassembled WGS sequence"/>
</dbReference>
<keyword evidence="2" id="KW-1185">Reference proteome</keyword>
<dbReference type="EMBL" id="JAAIIJ010000024">
    <property type="protein sequence ID" value="NMN02658.1"/>
    <property type="molecule type" value="Genomic_DNA"/>
</dbReference>
<dbReference type="RefSeq" id="WP_172146650.1">
    <property type="nucleotide sequence ID" value="NZ_JAAIIJ010000024.1"/>
</dbReference>
<gene>
    <name evidence="1" type="ORF">G1C94_1280</name>
</gene>
<feature type="non-terminal residue" evidence="1">
    <location>
        <position position="91"/>
    </location>
</feature>
<sequence length="91" mass="10187">MSNEAFIHTIRDVSALRPLVGVDVGGTKTRIDIVRDGLADSWTTPSDTWRTNSDSVIENDMLRLGKIIVSRLEQAERLEPVSYPPLRAHET</sequence>
<accession>A0ABX1SXU0</accession>
<protein>
    <recommendedName>
        <fullName evidence="3">ROK family protein</fullName>
    </recommendedName>
</protein>
<proteinExistence type="predicted"/>
<organism evidence="1 2">
    <name type="scientific">Bifidobacterium panos</name>
    <dbReference type="NCBI Taxonomy" id="2675321"/>
    <lineage>
        <taxon>Bacteria</taxon>
        <taxon>Bacillati</taxon>
        <taxon>Actinomycetota</taxon>
        <taxon>Actinomycetes</taxon>
        <taxon>Bifidobacteriales</taxon>
        <taxon>Bifidobacteriaceae</taxon>
        <taxon>Bifidobacterium</taxon>
    </lineage>
</organism>